<evidence type="ECO:0000313" key="2">
    <source>
        <dbReference type="Proteomes" id="UP000051298"/>
    </source>
</evidence>
<name>A0A0P1EYM1_9RHOB</name>
<dbReference type="AlphaFoldDB" id="A0A0P1EYM1"/>
<dbReference type="EMBL" id="CYRX01000025">
    <property type="protein sequence ID" value="CUH60267.1"/>
    <property type="molecule type" value="Genomic_DNA"/>
</dbReference>
<proteinExistence type="predicted"/>
<organism evidence="1 2">
    <name type="scientific">Thalassobacter stenotrophicus</name>
    <dbReference type="NCBI Taxonomy" id="266809"/>
    <lineage>
        <taxon>Bacteria</taxon>
        <taxon>Pseudomonadati</taxon>
        <taxon>Pseudomonadota</taxon>
        <taxon>Alphaproteobacteria</taxon>
        <taxon>Rhodobacterales</taxon>
        <taxon>Roseobacteraceae</taxon>
        <taxon>Thalassobacter</taxon>
    </lineage>
</organism>
<reference evidence="1 2" key="1">
    <citation type="submission" date="2015-09" db="EMBL/GenBank/DDBJ databases">
        <authorList>
            <consortium name="Swine Surveillance"/>
        </authorList>
    </citation>
    <scope>NUCLEOTIDE SEQUENCE [LARGE SCALE GENOMIC DNA]</scope>
    <source>
        <strain evidence="1 2">CECT 5294</strain>
    </source>
</reference>
<dbReference type="RefSeq" id="WP_058123283.1">
    <property type="nucleotide sequence ID" value="NZ_CYRX01000025.1"/>
</dbReference>
<protein>
    <submittedName>
        <fullName evidence="1">Uncharacterized protein</fullName>
    </submittedName>
</protein>
<dbReference type="Proteomes" id="UP000051298">
    <property type="component" value="Unassembled WGS sequence"/>
</dbReference>
<accession>A0A0P1EYM1</accession>
<gene>
    <name evidence="1" type="ORF">THS5294_01556</name>
</gene>
<evidence type="ECO:0000313" key="1">
    <source>
        <dbReference type="EMBL" id="CUH60267.1"/>
    </source>
</evidence>
<sequence>MRQPTTLARLYAWHRAALAGKAVPIHEGEPECGWFKTRMVKGGPFVPASISVKREVDENGELAGDERIVCEVNGERCDPAKAWLSICKNPISRVEYLDLQDLQRRHPEMAATHAPIRLRAGQIRP</sequence>